<dbReference type="FunFam" id="1.10.520.10:FF:000008">
    <property type="entry name" value="Peroxidase"/>
    <property type="match status" value="1"/>
</dbReference>
<evidence type="ECO:0000256" key="6">
    <source>
        <dbReference type="ARBA" id="ARBA00022559"/>
    </source>
</evidence>
<keyword evidence="16 19" id="KW-0106">Calcium</keyword>
<evidence type="ECO:0000256" key="5">
    <source>
        <dbReference type="ARBA" id="ARBA00022525"/>
    </source>
</evidence>
<feature type="binding site" evidence="15">
    <location>
        <position position="181"/>
    </location>
    <ligand>
        <name>substrate</name>
    </ligand>
</feature>
<comment type="function">
    <text evidence="2">Removal of H(2)O(2), oxidation of toxic reductants, biosynthesis and degradation of lignin, suberization, auxin catabolism, response to environmental stresses such as wounding, pathogen attack and oxidative stress. These functions might be dependent on each isozyme/isoform in each plant tissue.</text>
</comment>
<dbReference type="InterPro" id="IPR033905">
    <property type="entry name" value="Secretory_peroxidase"/>
</dbReference>
<feature type="domain" description="Plant heme peroxidase family profile" evidence="20">
    <location>
        <begin position="40"/>
        <end position="342"/>
    </location>
</feature>
<dbReference type="InterPro" id="IPR002016">
    <property type="entry name" value="Haem_peroxidase"/>
</dbReference>
<feature type="binding site" evidence="16">
    <location>
        <position position="89"/>
    </location>
    <ligand>
        <name>Ca(2+)</name>
        <dbReference type="ChEBI" id="CHEBI:29108"/>
        <label>1</label>
    </ligand>
</feature>
<evidence type="ECO:0000256" key="14">
    <source>
        <dbReference type="PIRSR" id="PIRSR600823-1"/>
    </source>
</evidence>
<evidence type="ECO:0000256" key="17">
    <source>
        <dbReference type="PIRSR" id="PIRSR600823-4"/>
    </source>
</evidence>
<comment type="subcellular location">
    <subcellularLocation>
        <location evidence="19">Secreted</location>
    </subcellularLocation>
</comment>
<dbReference type="Pfam" id="PF00141">
    <property type="entry name" value="peroxidase"/>
    <property type="match status" value="1"/>
</dbReference>
<comment type="similarity">
    <text evidence="3">Belongs to the peroxidase family. Ascorbate peroxidase subfamily.</text>
</comment>
<evidence type="ECO:0000313" key="21">
    <source>
        <dbReference type="EMBL" id="KAL3505795.1"/>
    </source>
</evidence>
<dbReference type="GO" id="GO:0020037">
    <property type="term" value="F:heme binding"/>
    <property type="evidence" value="ECO:0007669"/>
    <property type="project" value="UniProtKB-UniRule"/>
</dbReference>
<dbReference type="GO" id="GO:0046872">
    <property type="term" value="F:metal ion binding"/>
    <property type="evidence" value="ECO:0007669"/>
    <property type="project" value="UniProtKB-UniRule"/>
</dbReference>
<dbReference type="InterPro" id="IPR019793">
    <property type="entry name" value="Peroxidases_heam-ligand_BS"/>
</dbReference>
<dbReference type="GO" id="GO:0140825">
    <property type="term" value="F:lactoperoxidase activity"/>
    <property type="evidence" value="ECO:0007669"/>
    <property type="project" value="UniProtKB-EC"/>
</dbReference>
<dbReference type="PROSITE" id="PS50873">
    <property type="entry name" value="PEROXIDASE_4"/>
    <property type="match status" value="1"/>
</dbReference>
<feature type="binding site" description="axial binding residue" evidence="16">
    <location>
        <position position="211"/>
    </location>
    <ligand>
        <name>heme b</name>
        <dbReference type="ChEBI" id="CHEBI:60344"/>
    </ligand>
    <ligandPart>
        <name>Fe</name>
        <dbReference type="ChEBI" id="CHEBI:18248"/>
    </ligandPart>
</feature>
<keyword evidence="8 16" id="KW-0479">Metal-binding</keyword>
<comment type="caution">
    <text evidence="21">The sequence shown here is derived from an EMBL/GenBank/DDBJ whole genome shotgun (WGS) entry which is preliminary data.</text>
</comment>
<keyword evidence="11 18" id="KW-1015">Disulfide bond</keyword>
<keyword evidence="10 16" id="KW-0408">Iron</keyword>
<feature type="disulfide bond" evidence="18">
    <location>
        <begin position="138"/>
        <end position="338"/>
    </location>
</feature>
<evidence type="ECO:0000256" key="9">
    <source>
        <dbReference type="ARBA" id="ARBA00023002"/>
    </source>
</evidence>
<evidence type="ECO:0000256" key="18">
    <source>
        <dbReference type="PIRSR" id="PIRSR600823-5"/>
    </source>
</evidence>
<evidence type="ECO:0000256" key="4">
    <source>
        <dbReference type="ARBA" id="ARBA00012313"/>
    </source>
</evidence>
<sequence length="346" mass="37707">MKRGLSFLLLLSLSLFVFEAITLSNASLNIDGLPPRGGVGLIPNFYRRFTRCPQAETLVNTIVRIKVQNDSTVPAKLLRLHYHDCFVRGCEASILLDTTNTTNPAEKAAFPNLTLGGFDVIDDIKEEVEKECQGIVSCADILALAARDAVSIPFGTPLWEVPTGRRDGNISLASDVTGNLPSPFSDYSTLQQLFDKKNLTVDDLVALSGAHTIGVAHCGAFSKRLYNFTGKGDMDPSLNATYAETLKKECPNPANPATVVVMDPARVTAFDTSYFSILEQHRGLFQSDAALLTNTNSAAAVNRMKFGNNFLSQFRTSMQKMGAIEVLTRTDGEIRTNCHVVNPPKN</sequence>
<evidence type="ECO:0000259" key="20">
    <source>
        <dbReference type="PROSITE" id="PS50873"/>
    </source>
</evidence>
<feature type="binding site" evidence="16">
    <location>
        <position position="212"/>
    </location>
    <ligand>
        <name>Ca(2+)</name>
        <dbReference type="ChEBI" id="CHEBI:29108"/>
        <label>2</label>
    </ligand>
</feature>
<evidence type="ECO:0000256" key="15">
    <source>
        <dbReference type="PIRSR" id="PIRSR600823-2"/>
    </source>
</evidence>
<feature type="disulfide bond" evidence="18">
    <location>
        <begin position="52"/>
        <end position="132"/>
    </location>
</feature>
<evidence type="ECO:0000256" key="1">
    <source>
        <dbReference type="ARBA" id="ARBA00000189"/>
    </source>
</evidence>
<dbReference type="InterPro" id="IPR010255">
    <property type="entry name" value="Haem_peroxidase_sf"/>
</dbReference>
<dbReference type="Gene3D" id="1.10.520.10">
    <property type="match status" value="1"/>
</dbReference>
<accession>A0ABD2YIR4</accession>
<dbReference type="FunFam" id="1.10.420.10:FF:000008">
    <property type="entry name" value="Peroxidase"/>
    <property type="match status" value="1"/>
</dbReference>
<dbReference type="GO" id="GO:0005576">
    <property type="term" value="C:extracellular region"/>
    <property type="evidence" value="ECO:0007669"/>
    <property type="project" value="UniProtKB-SubCell"/>
</dbReference>
<feature type="active site" description="Proton acceptor" evidence="14">
    <location>
        <position position="83"/>
    </location>
</feature>
<keyword evidence="7 19" id="KW-0349">Heme</keyword>
<dbReference type="Gene3D" id="1.10.420.10">
    <property type="entry name" value="Peroxidase, domain 2"/>
    <property type="match status" value="1"/>
</dbReference>
<evidence type="ECO:0000256" key="7">
    <source>
        <dbReference type="ARBA" id="ARBA00022617"/>
    </source>
</evidence>
<evidence type="ECO:0000256" key="11">
    <source>
        <dbReference type="ARBA" id="ARBA00023157"/>
    </source>
</evidence>
<keyword evidence="5 19" id="KW-0964">Secreted</keyword>
<comment type="cofactor">
    <cofactor evidence="16 19">
        <name>heme b</name>
        <dbReference type="ChEBI" id="CHEBI:60344"/>
    </cofactor>
    <text evidence="16 19">Binds 1 heme b (iron(II)-protoporphyrin IX) group per subunit.</text>
</comment>
<feature type="binding site" evidence="16">
    <location>
        <position position="84"/>
    </location>
    <ligand>
        <name>Ca(2+)</name>
        <dbReference type="ChEBI" id="CHEBI:29108"/>
        <label>1</label>
    </ligand>
</feature>
<gene>
    <name evidence="21" type="ORF">ACH5RR_031177</name>
</gene>
<dbReference type="PRINTS" id="PR00461">
    <property type="entry name" value="PLPEROXIDASE"/>
</dbReference>
<dbReference type="PANTHER" id="PTHR31235">
    <property type="entry name" value="PEROXIDASE 25-RELATED"/>
    <property type="match status" value="1"/>
</dbReference>
<evidence type="ECO:0000256" key="10">
    <source>
        <dbReference type="ARBA" id="ARBA00023004"/>
    </source>
</evidence>
<evidence type="ECO:0000256" key="13">
    <source>
        <dbReference type="ARBA" id="ARBA00023324"/>
    </source>
</evidence>
<dbReference type="Proteomes" id="UP001630127">
    <property type="component" value="Unassembled WGS sequence"/>
</dbReference>
<feature type="signal peptide" evidence="19">
    <location>
        <begin position="1"/>
        <end position="26"/>
    </location>
</feature>
<comment type="cofactor">
    <cofactor evidence="16 19">
        <name>Ca(2+)</name>
        <dbReference type="ChEBI" id="CHEBI:29108"/>
    </cofactor>
    <text evidence="16 19">Binds 2 calcium ions per subunit.</text>
</comment>
<evidence type="ECO:0000256" key="12">
    <source>
        <dbReference type="ARBA" id="ARBA00023180"/>
    </source>
</evidence>
<comment type="similarity">
    <text evidence="19">Belongs to the peroxidase family. Classical plant (class III) peroxidase subfamily.</text>
</comment>
<dbReference type="GO" id="GO:0006979">
    <property type="term" value="P:response to oxidative stress"/>
    <property type="evidence" value="ECO:0007669"/>
    <property type="project" value="UniProtKB-UniRule"/>
</dbReference>
<protein>
    <recommendedName>
        <fullName evidence="4 19">Peroxidase</fullName>
        <ecNumber evidence="4 19">1.11.1.7</ecNumber>
    </recommendedName>
</protein>
<evidence type="ECO:0000256" key="8">
    <source>
        <dbReference type="ARBA" id="ARBA00022723"/>
    </source>
</evidence>
<evidence type="ECO:0000256" key="3">
    <source>
        <dbReference type="ARBA" id="ARBA00006873"/>
    </source>
</evidence>
<organism evidence="21 22">
    <name type="scientific">Cinchona calisaya</name>
    <dbReference type="NCBI Taxonomy" id="153742"/>
    <lineage>
        <taxon>Eukaryota</taxon>
        <taxon>Viridiplantae</taxon>
        <taxon>Streptophyta</taxon>
        <taxon>Embryophyta</taxon>
        <taxon>Tracheophyta</taxon>
        <taxon>Spermatophyta</taxon>
        <taxon>Magnoliopsida</taxon>
        <taxon>eudicotyledons</taxon>
        <taxon>Gunneridae</taxon>
        <taxon>Pentapetalae</taxon>
        <taxon>asterids</taxon>
        <taxon>lamiids</taxon>
        <taxon>Gentianales</taxon>
        <taxon>Rubiaceae</taxon>
        <taxon>Cinchonoideae</taxon>
        <taxon>Cinchoneae</taxon>
        <taxon>Cinchona</taxon>
    </lineage>
</organism>
<feature type="disulfide bond" evidence="18">
    <location>
        <begin position="85"/>
        <end position="90"/>
    </location>
</feature>
<dbReference type="GO" id="GO:0042744">
    <property type="term" value="P:hydrogen peroxide catabolic process"/>
    <property type="evidence" value="ECO:0007669"/>
    <property type="project" value="UniProtKB-KW"/>
</dbReference>
<reference evidence="21 22" key="1">
    <citation type="submission" date="2024-11" db="EMBL/GenBank/DDBJ databases">
        <title>A near-complete genome assembly of Cinchona calisaya.</title>
        <authorList>
            <person name="Lian D.C."/>
            <person name="Zhao X.W."/>
            <person name="Wei L."/>
        </authorList>
    </citation>
    <scope>NUCLEOTIDE SEQUENCE [LARGE SCALE GENOMIC DNA]</scope>
    <source>
        <tissue evidence="21">Nenye</tissue>
    </source>
</reference>
<evidence type="ECO:0000256" key="16">
    <source>
        <dbReference type="PIRSR" id="PIRSR600823-3"/>
    </source>
</evidence>
<comment type="catalytic activity">
    <reaction evidence="1 19">
        <text>2 a phenolic donor + H2O2 = 2 a phenolic radical donor + 2 H2O</text>
        <dbReference type="Rhea" id="RHEA:56136"/>
        <dbReference type="ChEBI" id="CHEBI:15377"/>
        <dbReference type="ChEBI" id="CHEBI:16240"/>
        <dbReference type="ChEBI" id="CHEBI:139520"/>
        <dbReference type="ChEBI" id="CHEBI:139521"/>
        <dbReference type="EC" id="1.11.1.7"/>
    </reaction>
</comment>
<keyword evidence="19" id="KW-0732">Signal</keyword>
<dbReference type="PRINTS" id="PR00458">
    <property type="entry name" value="PEROXIDASE"/>
</dbReference>
<dbReference type="SUPFAM" id="SSF48113">
    <property type="entry name" value="Heme-dependent peroxidases"/>
    <property type="match status" value="1"/>
</dbReference>
<dbReference type="EMBL" id="JBJUIK010000013">
    <property type="protein sequence ID" value="KAL3505795.1"/>
    <property type="molecule type" value="Genomic_DNA"/>
</dbReference>
<feature type="binding site" evidence="16">
    <location>
        <position position="263"/>
    </location>
    <ligand>
        <name>Ca(2+)</name>
        <dbReference type="ChEBI" id="CHEBI:29108"/>
        <label>2</label>
    </ligand>
</feature>
<dbReference type="EC" id="1.11.1.7" evidence="4 19"/>
<feature type="binding site" evidence="16">
    <location>
        <position position="87"/>
    </location>
    <ligand>
        <name>Ca(2+)</name>
        <dbReference type="ChEBI" id="CHEBI:29108"/>
        <label>1</label>
    </ligand>
</feature>
<keyword evidence="13 19" id="KW-0376">Hydrogen peroxide</keyword>
<dbReference type="InterPro" id="IPR000823">
    <property type="entry name" value="Peroxidase_pln"/>
</dbReference>
<name>A0ABD2YIR4_9GENT</name>
<dbReference type="PROSITE" id="PS00435">
    <property type="entry name" value="PEROXIDASE_1"/>
    <property type="match status" value="1"/>
</dbReference>
<dbReference type="AlphaFoldDB" id="A0ABD2YIR4"/>
<keyword evidence="12" id="KW-0325">Glycoprotein</keyword>
<feature type="chain" id="PRO_5044528465" description="Peroxidase" evidence="19">
    <location>
        <begin position="27"/>
        <end position="346"/>
    </location>
</feature>
<feature type="disulfide bond" evidence="18">
    <location>
        <begin position="218"/>
        <end position="250"/>
    </location>
</feature>
<evidence type="ECO:0000256" key="19">
    <source>
        <dbReference type="RuleBase" id="RU362060"/>
    </source>
</evidence>
<evidence type="ECO:0000313" key="22">
    <source>
        <dbReference type="Proteomes" id="UP001630127"/>
    </source>
</evidence>
<evidence type="ECO:0000256" key="2">
    <source>
        <dbReference type="ARBA" id="ARBA00002322"/>
    </source>
</evidence>
<feature type="binding site" evidence="16">
    <location>
        <position position="106"/>
    </location>
    <ligand>
        <name>Ca(2+)</name>
        <dbReference type="ChEBI" id="CHEBI:29108"/>
        <label>1</label>
    </ligand>
</feature>
<proteinExistence type="inferred from homology"/>
<keyword evidence="22" id="KW-1185">Reference proteome</keyword>
<keyword evidence="6 19" id="KW-0575">Peroxidase</keyword>
<dbReference type="CDD" id="cd00693">
    <property type="entry name" value="secretory_peroxidase"/>
    <property type="match status" value="1"/>
</dbReference>
<feature type="binding site" evidence="16">
    <location>
        <position position="271"/>
    </location>
    <ligand>
        <name>Ca(2+)</name>
        <dbReference type="ChEBI" id="CHEBI:29108"/>
        <label>2</label>
    </ligand>
</feature>
<keyword evidence="9 19" id="KW-0560">Oxidoreductase</keyword>
<feature type="binding site" evidence="16">
    <location>
        <position position="93"/>
    </location>
    <ligand>
        <name>Ca(2+)</name>
        <dbReference type="ChEBI" id="CHEBI:29108"/>
        <label>1</label>
    </ligand>
</feature>
<feature type="site" description="Transition state stabilizer" evidence="17">
    <location>
        <position position="79"/>
    </location>
</feature>